<keyword evidence="10" id="KW-1185">Reference proteome</keyword>
<accession>A0ABX2FCM8</accession>
<dbReference type="PANTHER" id="PTHR12260:SF6">
    <property type="entry name" value="DAMAGE-CONTROL PHOSPHATASE ARMT1"/>
    <property type="match status" value="1"/>
</dbReference>
<dbReference type="Gene3D" id="3.40.50.10880">
    <property type="entry name" value="Uncharacterised protein PF01937, DUF89, domain 3"/>
    <property type="match status" value="1"/>
</dbReference>
<evidence type="ECO:0000256" key="2">
    <source>
        <dbReference type="ARBA" id="ARBA00001936"/>
    </source>
</evidence>
<dbReference type="PANTHER" id="PTHR12260">
    <property type="entry name" value="DAMAGE-CONTROL PHOSPHATASE ARMT1"/>
    <property type="match status" value="1"/>
</dbReference>
<evidence type="ECO:0000313" key="10">
    <source>
        <dbReference type="Proteomes" id="UP000763557"/>
    </source>
</evidence>
<keyword evidence="5" id="KW-0378">Hydrolase</keyword>
<proteinExistence type="inferred from homology"/>
<protein>
    <submittedName>
        <fullName evidence="9">Protein-glutamate O-methyltransferase family protein</fullName>
    </submittedName>
</protein>
<dbReference type="InterPro" id="IPR002791">
    <property type="entry name" value="ARMT1-like_metal-bd"/>
</dbReference>
<comment type="catalytic activity">
    <reaction evidence="7">
        <text>beta-D-fructose 6-phosphate = dihydroxyacetone + D-glyceraldehyde 3-phosphate</text>
        <dbReference type="Rhea" id="RHEA:28002"/>
        <dbReference type="ChEBI" id="CHEBI:16016"/>
        <dbReference type="ChEBI" id="CHEBI:57634"/>
        <dbReference type="ChEBI" id="CHEBI:59776"/>
    </reaction>
</comment>
<evidence type="ECO:0000256" key="6">
    <source>
        <dbReference type="ARBA" id="ARBA00023211"/>
    </source>
</evidence>
<sequence length="361" mass="39607">MPPVITLESSFAHQVFHERHPVLVQRLKDAHPYGPAQRTALDTLLEQTHTGVITLADDAFDRAQWLDWDRGHFGTPWAKAPFLWAESYFYRLLLGAVGYFETGVDPFGPAKTAELRSPSLDSDYGWLAEPLDFDAVLLASLYGNRADLGFQLIAGNSTAAHDQLVADDSAAVHAFLRRNGPLPVTFVLDNAGRELVSDLVFADHLLTSGLAGEITLHTKPVPYYVSDATITDVGDCLRRLRDLPGGAGNRLHEAAAEGRLRIRTHPFHCSPLSFHDMPADLRAELGAGLTVFKGDLNYRRLVGDFHWDAATPFGETVSYLPGPAVALRILKSEVVVGAEHHGREPGWRTAGTHAMVQFAHP</sequence>
<dbReference type="EMBL" id="JAAATY010000023">
    <property type="protein sequence ID" value="NRN68909.1"/>
    <property type="molecule type" value="Genomic_DNA"/>
</dbReference>
<evidence type="ECO:0000256" key="3">
    <source>
        <dbReference type="ARBA" id="ARBA00009519"/>
    </source>
</evidence>
<dbReference type="SUPFAM" id="SSF111321">
    <property type="entry name" value="AF1104-like"/>
    <property type="match status" value="1"/>
</dbReference>
<dbReference type="RefSeq" id="WP_173138521.1">
    <property type="nucleotide sequence ID" value="NZ_CBCSGW010000029.1"/>
</dbReference>
<dbReference type="Pfam" id="PF01937">
    <property type="entry name" value="ARMT1-like_dom"/>
    <property type="match status" value="1"/>
</dbReference>
<keyword evidence="4" id="KW-0479">Metal-binding</keyword>
<dbReference type="InterPro" id="IPR039763">
    <property type="entry name" value="ARMT1"/>
</dbReference>
<name>A0ABX2FCM8_9PSEU</name>
<comment type="caution">
    <text evidence="9">The sequence shown here is derived from an EMBL/GenBank/DDBJ whole genome shotgun (WGS) entry which is preliminary data.</text>
</comment>
<organism evidence="9 10">
    <name type="scientific">Kibdelosporangium persicum</name>
    <dbReference type="NCBI Taxonomy" id="2698649"/>
    <lineage>
        <taxon>Bacteria</taxon>
        <taxon>Bacillati</taxon>
        <taxon>Actinomycetota</taxon>
        <taxon>Actinomycetes</taxon>
        <taxon>Pseudonocardiales</taxon>
        <taxon>Pseudonocardiaceae</taxon>
        <taxon>Kibdelosporangium</taxon>
    </lineage>
</organism>
<evidence type="ECO:0000259" key="8">
    <source>
        <dbReference type="Pfam" id="PF01937"/>
    </source>
</evidence>
<feature type="domain" description="Damage-control phosphatase ARMT1-like metal-binding" evidence="8">
    <location>
        <begin position="16"/>
        <end position="339"/>
    </location>
</feature>
<evidence type="ECO:0000256" key="7">
    <source>
        <dbReference type="ARBA" id="ARBA00048809"/>
    </source>
</evidence>
<dbReference type="Proteomes" id="UP000763557">
    <property type="component" value="Unassembled WGS sequence"/>
</dbReference>
<keyword evidence="6" id="KW-0464">Manganese</keyword>
<comment type="similarity">
    <text evidence="3">Belongs to the damage-control phosphatase family. Sugar phosphate phosphatase III subfamily.</text>
</comment>
<comment type="catalytic activity">
    <reaction evidence="1">
        <text>beta-D-fructose 1-phosphate + H2O = D-fructose + phosphate</text>
        <dbReference type="Rhea" id="RHEA:35603"/>
        <dbReference type="ChEBI" id="CHEBI:15377"/>
        <dbReference type="ChEBI" id="CHEBI:37721"/>
        <dbReference type="ChEBI" id="CHEBI:43474"/>
        <dbReference type="ChEBI" id="CHEBI:138881"/>
    </reaction>
</comment>
<gene>
    <name evidence="9" type="ORF">GC106_61650</name>
</gene>
<evidence type="ECO:0000256" key="5">
    <source>
        <dbReference type="ARBA" id="ARBA00022801"/>
    </source>
</evidence>
<comment type="cofactor">
    <cofactor evidence="2">
        <name>Mn(2+)</name>
        <dbReference type="ChEBI" id="CHEBI:29035"/>
    </cofactor>
</comment>
<evidence type="ECO:0000256" key="1">
    <source>
        <dbReference type="ARBA" id="ARBA00001326"/>
    </source>
</evidence>
<evidence type="ECO:0000313" key="9">
    <source>
        <dbReference type="EMBL" id="NRN68909.1"/>
    </source>
</evidence>
<dbReference type="InterPro" id="IPR036075">
    <property type="entry name" value="ARMT-1-like_metal-bd_sf"/>
</dbReference>
<reference evidence="9 10" key="1">
    <citation type="submission" date="2020-01" db="EMBL/GenBank/DDBJ databases">
        <title>Kibdelosporangium persica a novel Actinomycetes from a hot desert in Iran.</title>
        <authorList>
            <person name="Safaei N."/>
            <person name="Zaburannyi N."/>
            <person name="Mueller R."/>
            <person name="Wink J."/>
        </authorList>
    </citation>
    <scope>NUCLEOTIDE SEQUENCE [LARGE SCALE GENOMIC DNA]</scope>
    <source>
        <strain evidence="9 10">4NS15</strain>
    </source>
</reference>
<evidence type="ECO:0000256" key="4">
    <source>
        <dbReference type="ARBA" id="ARBA00022723"/>
    </source>
</evidence>